<evidence type="ECO:0000313" key="4">
    <source>
        <dbReference type="EMBL" id="SHK62167.1"/>
    </source>
</evidence>
<feature type="compositionally biased region" description="Low complexity" evidence="1">
    <location>
        <begin position="321"/>
        <end position="343"/>
    </location>
</feature>
<evidence type="ECO:0000313" key="5">
    <source>
        <dbReference type="Proteomes" id="UP000184363"/>
    </source>
</evidence>
<protein>
    <submittedName>
        <fullName evidence="4">Predicted outer membrane protein</fullName>
    </submittedName>
</protein>
<dbReference type="STRING" id="1848.SAMN05443637_10934"/>
<keyword evidence="2" id="KW-0812">Transmembrane</keyword>
<feature type="transmembrane region" description="Helical" evidence="2">
    <location>
        <begin position="211"/>
        <end position="232"/>
    </location>
</feature>
<keyword evidence="2" id="KW-1133">Transmembrane helix</keyword>
<dbReference type="AlphaFoldDB" id="A0A1M6TYX9"/>
<evidence type="ECO:0000256" key="1">
    <source>
        <dbReference type="SAM" id="MobiDB-lite"/>
    </source>
</evidence>
<accession>A0A1M6TYX9</accession>
<sequence length="386" mass="40933">MLRRIPWFLRVSVLVAVVLAVSVSVFQSWVTGVPGTGGWTQTQWGPLGPADRDLLVKVRLAGLWEAPTGQQAAQQASSEEVRELGAFLAVEHARLDEIVRREADQLGVLLPTQPNAQQQAWMKEISAATGTDYDRVFVQRLREAHGGVLPFITEVRVSTRNDKVRAFADTASEFVRRHIEHIEATGLVDYSQLPDPPSPGLFSGDRTAGDLIVPILVFAALLLAAIGLVVGLRRRALSKPTRVVASAPAAGPSAATASVPAGAIPRSTIAARPGENSGAHRIPGARTGAHAVITEPAGRATRTAARHGATAVLDHEVQDAASTHTATTHTATTHSATAHTATAVSNTGPHRFPRVTPPGETTGPRRAHRRASTVESTGPRHAAVRR</sequence>
<keyword evidence="5" id="KW-1185">Reference proteome</keyword>
<dbReference type="RefSeq" id="WP_073457361.1">
    <property type="nucleotide sequence ID" value="NZ_CALGVN010000044.1"/>
</dbReference>
<gene>
    <name evidence="4" type="ORF">SAMN05443637_10934</name>
</gene>
<keyword evidence="2" id="KW-0472">Membrane</keyword>
<dbReference type="PANTHER" id="PTHR38593:SF1">
    <property type="entry name" value="BLR2558 PROTEIN"/>
    <property type="match status" value="1"/>
</dbReference>
<dbReference type="Proteomes" id="UP000184363">
    <property type="component" value="Unassembled WGS sequence"/>
</dbReference>
<evidence type="ECO:0000259" key="3">
    <source>
        <dbReference type="Pfam" id="PF13628"/>
    </source>
</evidence>
<feature type="region of interest" description="Disordered" evidence="1">
    <location>
        <begin position="321"/>
        <end position="386"/>
    </location>
</feature>
<dbReference type="InterPro" id="IPR012347">
    <property type="entry name" value="Ferritin-like"/>
</dbReference>
<dbReference type="Pfam" id="PF13628">
    <property type="entry name" value="DUF4142"/>
    <property type="match status" value="1"/>
</dbReference>
<reference evidence="4 5" key="1">
    <citation type="submission" date="2016-11" db="EMBL/GenBank/DDBJ databases">
        <authorList>
            <person name="Jaros S."/>
            <person name="Januszkiewicz K."/>
            <person name="Wedrychowicz H."/>
        </authorList>
    </citation>
    <scope>NUCLEOTIDE SEQUENCE [LARGE SCALE GENOMIC DNA]</scope>
    <source>
        <strain evidence="4 5">DSM 43832</strain>
    </source>
</reference>
<dbReference type="Gene3D" id="1.20.1260.10">
    <property type="match status" value="1"/>
</dbReference>
<feature type="transmembrane region" description="Helical" evidence="2">
    <location>
        <begin position="7"/>
        <end position="30"/>
    </location>
</feature>
<evidence type="ECO:0000256" key="2">
    <source>
        <dbReference type="SAM" id="Phobius"/>
    </source>
</evidence>
<dbReference type="InterPro" id="IPR025419">
    <property type="entry name" value="DUF4142"/>
</dbReference>
<feature type="domain" description="DUF4142" evidence="3">
    <location>
        <begin position="50"/>
        <end position="184"/>
    </location>
</feature>
<name>A0A1M6TYX9_PSETH</name>
<dbReference type="PANTHER" id="PTHR38593">
    <property type="entry name" value="BLR2558 PROTEIN"/>
    <property type="match status" value="1"/>
</dbReference>
<organism evidence="4 5">
    <name type="scientific">Pseudonocardia thermophila</name>
    <dbReference type="NCBI Taxonomy" id="1848"/>
    <lineage>
        <taxon>Bacteria</taxon>
        <taxon>Bacillati</taxon>
        <taxon>Actinomycetota</taxon>
        <taxon>Actinomycetes</taxon>
        <taxon>Pseudonocardiales</taxon>
        <taxon>Pseudonocardiaceae</taxon>
        <taxon>Pseudonocardia</taxon>
    </lineage>
</organism>
<dbReference type="EMBL" id="FRAP01000009">
    <property type="protein sequence ID" value="SHK62167.1"/>
    <property type="molecule type" value="Genomic_DNA"/>
</dbReference>
<proteinExistence type="predicted"/>